<evidence type="ECO:0000256" key="20">
    <source>
        <dbReference type="PIRSR" id="PIRSR601382-3"/>
    </source>
</evidence>
<evidence type="ECO:0000256" key="3">
    <source>
        <dbReference type="ARBA" id="ARBA00004922"/>
    </source>
</evidence>
<keyword evidence="8 19" id="KW-0106">Calcium</keyword>
<keyword evidence="12 22" id="KW-0472">Membrane</keyword>
<dbReference type="GO" id="GO:0005509">
    <property type="term" value="F:calcium ion binding"/>
    <property type="evidence" value="ECO:0007669"/>
    <property type="project" value="InterPro"/>
</dbReference>
<keyword evidence="7 21" id="KW-0378">Hydrolase</keyword>
<dbReference type="EMBL" id="CAJNOC010001517">
    <property type="protein sequence ID" value="CAF0871281.1"/>
    <property type="molecule type" value="Genomic_DNA"/>
</dbReference>
<dbReference type="GO" id="GO:0005783">
    <property type="term" value="C:endoplasmic reticulum"/>
    <property type="evidence" value="ECO:0007669"/>
    <property type="project" value="TreeGrafter"/>
</dbReference>
<comment type="caution">
    <text evidence="23">The sequence shown here is derived from an EMBL/GenBank/DDBJ whole genome shotgun (WGS) entry which is preliminary data.</text>
</comment>
<dbReference type="SUPFAM" id="SSF48225">
    <property type="entry name" value="Seven-hairpin glycosidases"/>
    <property type="match status" value="1"/>
</dbReference>
<evidence type="ECO:0000256" key="5">
    <source>
        <dbReference type="ARBA" id="ARBA00022692"/>
    </source>
</evidence>
<dbReference type="InterPro" id="IPR036026">
    <property type="entry name" value="Seven-hairpin_glycosidases"/>
</dbReference>
<keyword evidence="9" id="KW-0735">Signal-anchor</keyword>
<evidence type="ECO:0000256" key="10">
    <source>
        <dbReference type="ARBA" id="ARBA00022989"/>
    </source>
</evidence>
<reference evidence="23" key="1">
    <citation type="submission" date="2021-02" db="EMBL/GenBank/DDBJ databases">
        <authorList>
            <person name="Nowell W R."/>
        </authorList>
    </citation>
    <scope>NUCLEOTIDE SEQUENCE</scope>
    <source>
        <strain evidence="23">Ploen Becks lab</strain>
    </source>
</reference>
<dbReference type="Proteomes" id="UP000663879">
    <property type="component" value="Unassembled WGS sequence"/>
</dbReference>
<feature type="active site" description="Proton donor" evidence="18">
    <location>
        <position position="467"/>
    </location>
</feature>
<dbReference type="PANTHER" id="PTHR11742">
    <property type="entry name" value="MANNOSYL-OLIGOSACCHARIDE ALPHA-1,2-MANNOSIDASE-RELATED"/>
    <property type="match status" value="1"/>
</dbReference>
<keyword evidence="6 19" id="KW-0479">Metal-binding</keyword>
<keyword evidence="10 22" id="KW-1133">Transmembrane helix</keyword>
<evidence type="ECO:0000256" key="2">
    <source>
        <dbReference type="ARBA" id="ARBA00004323"/>
    </source>
</evidence>
<evidence type="ECO:0000256" key="15">
    <source>
        <dbReference type="ARBA" id="ARBA00023295"/>
    </source>
</evidence>
<keyword evidence="14" id="KW-0325">Glycoprotein</keyword>
<dbReference type="InterPro" id="IPR050749">
    <property type="entry name" value="Glycosyl_Hydrolase_47"/>
</dbReference>
<evidence type="ECO:0000256" key="8">
    <source>
        <dbReference type="ARBA" id="ARBA00022837"/>
    </source>
</evidence>
<dbReference type="InterPro" id="IPR001382">
    <property type="entry name" value="Glyco_hydro_47"/>
</dbReference>
<dbReference type="FunFam" id="1.50.10.10:FF:000017">
    <property type="entry name" value="alpha-1,2-Mannosidase"/>
    <property type="match status" value="1"/>
</dbReference>
<evidence type="ECO:0000256" key="16">
    <source>
        <dbReference type="ARBA" id="ARBA00047669"/>
    </source>
</evidence>
<evidence type="ECO:0000256" key="22">
    <source>
        <dbReference type="SAM" id="Phobius"/>
    </source>
</evidence>
<keyword evidence="15 21" id="KW-0326">Glycosidase</keyword>
<feature type="transmembrane region" description="Helical" evidence="22">
    <location>
        <begin position="27"/>
        <end position="47"/>
    </location>
</feature>
<comment type="catalytic activity">
    <reaction evidence="17">
        <text>N(4)-(alpha-D-Man-(1-&gt;2)-alpha-D-Man-(1-&gt;2)-alpha-D-Man-(1-&gt;3)-[alpha-D-Man-(1-&gt;2)-alpha-D-Man-(1-&gt;3)-[alpha-D-Man-(1-&gt;2)-alpha-D-Man-(1-&gt;6)]-alpha-D-Man-(1-&gt;6)]-beta-D-Man-(1-&gt;4)-beta-D-GlcNAc-(1-&gt;4)-beta-D-GlcNAc)-L-asparaginyl-[protein] (N-glucan mannose isomer 9A1,2,3B1,2,3) + 4 H2O = N(4)-(alpha-D-Man-(1-&gt;3)-[alpha-D-Man-(1-&gt;3)-[alpha-D-Man-(1-&gt;6)]-alpha-D-Man-(1-&gt;6)]-beta-D-Man-(1-&gt;4)-beta-D-GlcNAc-(1-&gt;4)-beta-D-GlcNAc)-L-asparaginyl-[protein] (N-glucan mannose isomer 5A1,2) + 4 beta-D-mannose</text>
        <dbReference type="Rhea" id="RHEA:56008"/>
        <dbReference type="Rhea" id="RHEA-COMP:14356"/>
        <dbReference type="Rhea" id="RHEA-COMP:14367"/>
        <dbReference type="ChEBI" id="CHEBI:15377"/>
        <dbReference type="ChEBI" id="CHEBI:28563"/>
        <dbReference type="ChEBI" id="CHEBI:59087"/>
        <dbReference type="ChEBI" id="CHEBI:139493"/>
        <dbReference type="EC" id="3.2.1.113"/>
    </reaction>
</comment>
<protein>
    <recommendedName>
        <fullName evidence="21">alpha-1,2-Mannosidase</fullName>
        <ecNumber evidence="21">3.2.1.-</ecNumber>
    </recommendedName>
</protein>
<evidence type="ECO:0000256" key="4">
    <source>
        <dbReference type="ARBA" id="ARBA00007658"/>
    </source>
</evidence>
<gene>
    <name evidence="23" type="ORF">OXX778_LOCUS9943</name>
</gene>
<keyword evidence="13 20" id="KW-1015">Disulfide bond</keyword>
<name>A0A813XPZ5_9BILA</name>
<evidence type="ECO:0000256" key="6">
    <source>
        <dbReference type="ARBA" id="ARBA00022723"/>
    </source>
</evidence>
<comment type="cofactor">
    <cofactor evidence="1 19">
        <name>Ca(2+)</name>
        <dbReference type="ChEBI" id="CHEBI:29108"/>
    </cofactor>
</comment>
<dbReference type="GO" id="GO:0000139">
    <property type="term" value="C:Golgi membrane"/>
    <property type="evidence" value="ECO:0007669"/>
    <property type="project" value="UniProtKB-SubCell"/>
</dbReference>
<evidence type="ECO:0000313" key="23">
    <source>
        <dbReference type="EMBL" id="CAF0871281.1"/>
    </source>
</evidence>
<keyword evidence="11" id="KW-0333">Golgi apparatus</keyword>
<dbReference type="GO" id="GO:0006491">
    <property type="term" value="P:N-glycan processing"/>
    <property type="evidence" value="ECO:0007669"/>
    <property type="project" value="UniProtKB-ARBA"/>
</dbReference>
<evidence type="ECO:0000256" key="14">
    <source>
        <dbReference type="ARBA" id="ARBA00023180"/>
    </source>
</evidence>
<evidence type="ECO:0000256" key="13">
    <source>
        <dbReference type="ARBA" id="ARBA00023157"/>
    </source>
</evidence>
<feature type="active site" description="Proton donor" evidence="18">
    <location>
        <position position="220"/>
    </location>
</feature>
<keyword evidence="24" id="KW-1185">Reference proteome</keyword>
<accession>A0A813XPZ5</accession>
<dbReference type="GO" id="GO:0005975">
    <property type="term" value="P:carbohydrate metabolic process"/>
    <property type="evidence" value="ECO:0007669"/>
    <property type="project" value="InterPro"/>
</dbReference>
<keyword evidence="5 22" id="KW-0812">Transmembrane</keyword>
<feature type="active site" evidence="18">
    <location>
        <position position="493"/>
    </location>
</feature>
<feature type="disulfide bond" evidence="20">
    <location>
        <begin position="418"/>
        <end position="453"/>
    </location>
</feature>
<evidence type="ECO:0000256" key="12">
    <source>
        <dbReference type="ARBA" id="ARBA00023136"/>
    </source>
</evidence>
<evidence type="ECO:0000256" key="17">
    <source>
        <dbReference type="ARBA" id="ARBA00048605"/>
    </source>
</evidence>
<comment type="catalytic activity">
    <reaction evidence="16">
        <text>N(4)-(alpha-D-Man-(1-&gt;2)-alpha-D-Man-(1-&gt;2)-alpha-D-Man-(1-&gt;3)-[alpha-D-Man-(1-&gt;3)-[alpha-D-Man-(1-&gt;2)-alpha-D-Man-(1-&gt;6)]-alpha-D-Man-(1-&gt;6)]-beta-D-Man-(1-&gt;4)-beta-D-GlcNAc-(1-&gt;4)-beta-D-GlcNAc)-L-asparaginyl-[protein] (N-glucan mannose isomer 8A1,2,3B1,3) + 3 H2O = N(4)-(alpha-D-Man-(1-&gt;3)-[alpha-D-Man-(1-&gt;3)-[alpha-D-Man-(1-&gt;6)]-alpha-D-Man-(1-&gt;6)]-beta-D-Man-(1-&gt;4)-beta-D-GlcNAc-(1-&gt;4)-beta-D-GlcNAc)-L-asparaginyl-[protein] (N-glucan mannose isomer 5A1,2) + 3 beta-D-mannose</text>
        <dbReference type="Rhea" id="RHEA:56028"/>
        <dbReference type="Rhea" id="RHEA-COMP:14358"/>
        <dbReference type="Rhea" id="RHEA-COMP:14367"/>
        <dbReference type="ChEBI" id="CHEBI:15377"/>
        <dbReference type="ChEBI" id="CHEBI:28563"/>
        <dbReference type="ChEBI" id="CHEBI:59087"/>
        <dbReference type="ChEBI" id="CHEBI:60628"/>
        <dbReference type="EC" id="3.2.1.113"/>
    </reaction>
</comment>
<proteinExistence type="inferred from homology"/>
<dbReference type="AlphaFoldDB" id="A0A813XPZ5"/>
<dbReference type="EC" id="3.2.1.-" evidence="21"/>
<sequence>MSQPLLPIFNVRNTNKRFKSTFYNEKNLILILLGISVFTVIFIVYNLPSDIGRVVNNNNFKNVFIPEFKESNVQRHFENHQHPAPPINDDKGLDKQIESNKIANNEDKKILDDTNKDHIIDEPDLNSDIKMKRDKIKEMTLFGWKNYEKYAWGENELKPLSKVGHSAGIFGNKPTKLGATIVDGLDTMYLMGYMDEYKRGREWILNNLNLNVDSEFSVFEINIRFIGGLLSLYTLTNDKVFLDKAEEIAKLILPAFDTPTGIPMALINPITKHSKNYNWAPGSCSILAEFGTLSLEFQYLTDLTGNKIFSEKIDKINKVLASVDKENGVYYNYLNPSDPKWCMKDASIGALGDSYYEYLYKAWLYGDKKDDELLKTYLAAMKAVREKLLDYSPKEKMAFFGDLKSGYRLEKKMDHLACFSGGLLALTSKETDNMDAETKKVYLDLGANITNTCHESYIRTPTHIGPEAFHFERPDQEAYSLKQNEKYYILRPETFESYFYLWRLTKDNKYREWAWDAVQAIEKYCRTDAGYSGLKDVYEQNPVQDDVQQSFFFAETLKYLYLIFSDDDVLPLDKYVFNTEAHPFLIRSHQNKSKQ</sequence>
<organism evidence="23 24">
    <name type="scientific">Brachionus calyciflorus</name>
    <dbReference type="NCBI Taxonomy" id="104777"/>
    <lineage>
        <taxon>Eukaryota</taxon>
        <taxon>Metazoa</taxon>
        <taxon>Spiralia</taxon>
        <taxon>Gnathifera</taxon>
        <taxon>Rotifera</taxon>
        <taxon>Eurotatoria</taxon>
        <taxon>Monogononta</taxon>
        <taxon>Pseudotrocha</taxon>
        <taxon>Ploima</taxon>
        <taxon>Brachionidae</taxon>
        <taxon>Brachionus</taxon>
    </lineage>
</organism>
<evidence type="ECO:0000256" key="11">
    <source>
        <dbReference type="ARBA" id="ARBA00023034"/>
    </source>
</evidence>
<dbReference type="PRINTS" id="PR00747">
    <property type="entry name" value="GLYHDRLASE47"/>
</dbReference>
<evidence type="ECO:0000256" key="7">
    <source>
        <dbReference type="ARBA" id="ARBA00022801"/>
    </source>
</evidence>
<evidence type="ECO:0000256" key="9">
    <source>
        <dbReference type="ARBA" id="ARBA00022968"/>
    </source>
</evidence>
<evidence type="ECO:0000256" key="18">
    <source>
        <dbReference type="PIRSR" id="PIRSR601382-1"/>
    </source>
</evidence>
<comment type="subcellular location">
    <subcellularLocation>
        <location evidence="2">Golgi apparatus membrane</location>
        <topology evidence="2">Single-pass type II membrane protein</topology>
    </subcellularLocation>
</comment>
<evidence type="ECO:0000313" key="24">
    <source>
        <dbReference type="Proteomes" id="UP000663879"/>
    </source>
</evidence>
<dbReference type="PANTHER" id="PTHR11742:SF6">
    <property type="entry name" value="MANNOSYL-OLIGOSACCHARIDE ALPHA-1,2-MANNOSIDASE IA-RELATED"/>
    <property type="match status" value="1"/>
</dbReference>
<dbReference type="GO" id="GO:0004571">
    <property type="term" value="F:mannosyl-oligosaccharide 1,2-alpha-mannosidase activity"/>
    <property type="evidence" value="ECO:0007669"/>
    <property type="project" value="UniProtKB-EC"/>
</dbReference>
<feature type="binding site" evidence="19">
    <location>
        <position position="579"/>
    </location>
    <ligand>
        <name>Ca(2+)</name>
        <dbReference type="ChEBI" id="CHEBI:29108"/>
    </ligand>
</feature>
<evidence type="ECO:0000256" key="19">
    <source>
        <dbReference type="PIRSR" id="PIRSR601382-2"/>
    </source>
</evidence>
<evidence type="ECO:0000256" key="1">
    <source>
        <dbReference type="ARBA" id="ARBA00001913"/>
    </source>
</evidence>
<dbReference type="InterPro" id="IPR012341">
    <property type="entry name" value="6hp_glycosidase-like_sf"/>
</dbReference>
<dbReference type="Pfam" id="PF01532">
    <property type="entry name" value="Glyco_hydro_47"/>
    <property type="match status" value="1"/>
</dbReference>
<dbReference type="OrthoDB" id="8118055at2759"/>
<dbReference type="Gene3D" id="1.50.10.10">
    <property type="match status" value="1"/>
</dbReference>
<comment type="similarity">
    <text evidence="4 21">Belongs to the glycosyl hydrolase 47 family.</text>
</comment>
<feature type="active site" evidence="18">
    <location>
        <position position="353"/>
    </location>
</feature>
<comment type="pathway">
    <text evidence="3">Protein modification; protein glycosylation.</text>
</comment>
<evidence type="ECO:0000256" key="21">
    <source>
        <dbReference type="RuleBase" id="RU361193"/>
    </source>
</evidence>